<dbReference type="Proteomes" id="UP001139474">
    <property type="component" value="Unassembled WGS sequence"/>
</dbReference>
<reference evidence="2" key="1">
    <citation type="submission" date="2022-06" db="EMBL/GenBank/DDBJ databases">
        <title>Idiomarina rhizosphaerae M1R2S28.</title>
        <authorList>
            <person name="Sun J.-Q."/>
            <person name="Li L.-F."/>
        </authorList>
    </citation>
    <scope>NUCLEOTIDE SEQUENCE</scope>
    <source>
        <strain evidence="2">M1R2S28</strain>
    </source>
</reference>
<accession>A0A9X2FUQ9</accession>
<dbReference type="EMBL" id="JAMZDE010000005">
    <property type="protein sequence ID" value="MCP1338972.1"/>
    <property type="molecule type" value="Genomic_DNA"/>
</dbReference>
<sequence length="244" mass="27539">MKNFLLLFLIISFSSWGSVIPTSPHIYVEGYAEKKIQPEIIVISTYVEHHDLNASLAKSEVDKKSVVLIQTAKDIGIEREDIKTTPLQISPHFEYEDGEKIDKGTSVSRNIDITLRDISLYHQLNQTLVDSGISGKLNAEVKVKNPRKVKKEVLYKALEDAREKAEQLASLNGKKVKDVHSISEFKTREENSYTLIPSQHIYGQSSNYASVQKRYRVPPPTPGEIFEIGEMTASATIYVVFTIE</sequence>
<protein>
    <submittedName>
        <fullName evidence="2">SIMPL domain-containing protein</fullName>
    </submittedName>
</protein>
<gene>
    <name evidence="2" type="ORF">NJR55_05135</name>
</gene>
<comment type="caution">
    <text evidence="2">The sequence shown here is derived from an EMBL/GenBank/DDBJ whole genome shotgun (WGS) entry which is preliminary data.</text>
</comment>
<evidence type="ECO:0000256" key="1">
    <source>
        <dbReference type="SAM" id="SignalP"/>
    </source>
</evidence>
<dbReference type="GO" id="GO:0006974">
    <property type="term" value="P:DNA damage response"/>
    <property type="evidence" value="ECO:0007669"/>
    <property type="project" value="TreeGrafter"/>
</dbReference>
<dbReference type="Gene3D" id="3.30.70.2970">
    <property type="entry name" value="Protein of unknown function (DUF541), domain 2"/>
    <property type="match status" value="1"/>
</dbReference>
<dbReference type="PANTHER" id="PTHR34387">
    <property type="entry name" value="SLR1258 PROTEIN"/>
    <property type="match status" value="1"/>
</dbReference>
<evidence type="ECO:0000313" key="3">
    <source>
        <dbReference type="Proteomes" id="UP001139474"/>
    </source>
</evidence>
<dbReference type="AlphaFoldDB" id="A0A9X2FUQ9"/>
<dbReference type="RefSeq" id="WP_253618432.1">
    <property type="nucleotide sequence ID" value="NZ_JAMZDE010000005.1"/>
</dbReference>
<dbReference type="InterPro" id="IPR007497">
    <property type="entry name" value="SIMPL/DUF541"/>
</dbReference>
<dbReference type="Gene3D" id="3.30.110.170">
    <property type="entry name" value="Protein of unknown function (DUF541), domain 1"/>
    <property type="match status" value="1"/>
</dbReference>
<dbReference type="Pfam" id="PF04402">
    <property type="entry name" value="SIMPL"/>
    <property type="match status" value="1"/>
</dbReference>
<proteinExistence type="predicted"/>
<feature type="signal peptide" evidence="1">
    <location>
        <begin position="1"/>
        <end position="17"/>
    </location>
</feature>
<evidence type="ECO:0000313" key="2">
    <source>
        <dbReference type="EMBL" id="MCP1338972.1"/>
    </source>
</evidence>
<name>A0A9X2FUQ9_9GAMM</name>
<keyword evidence="3" id="KW-1185">Reference proteome</keyword>
<keyword evidence="1" id="KW-0732">Signal</keyword>
<organism evidence="2 3">
    <name type="scientific">Idiomarina rhizosphaerae</name>
    <dbReference type="NCBI Taxonomy" id="2961572"/>
    <lineage>
        <taxon>Bacteria</taxon>
        <taxon>Pseudomonadati</taxon>
        <taxon>Pseudomonadota</taxon>
        <taxon>Gammaproteobacteria</taxon>
        <taxon>Alteromonadales</taxon>
        <taxon>Idiomarinaceae</taxon>
        <taxon>Idiomarina</taxon>
    </lineage>
</organism>
<dbReference type="InterPro" id="IPR052022">
    <property type="entry name" value="26kDa_periplasmic_antigen"/>
</dbReference>
<feature type="chain" id="PRO_5040965461" evidence="1">
    <location>
        <begin position="18"/>
        <end position="244"/>
    </location>
</feature>
<dbReference type="PANTHER" id="PTHR34387:SF2">
    <property type="entry name" value="SLR1258 PROTEIN"/>
    <property type="match status" value="1"/>
</dbReference>